<sequence>MALSNVYVYTAHELAYGYTMRSRHYQIKRNNYKTYKISE</sequence>
<proteinExistence type="predicted"/>
<gene>
    <name evidence="1" type="ORF">NSCAC_1057</name>
</gene>
<dbReference type="AlphaFoldDB" id="A0A7G1QAR2"/>
<reference evidence="1 2" key="1">
    <citation type="submission" date="2020-03" db="EMBL/GenBank/DDBJ databases">
        <authorList>
            <person name="Picone N."/>
        </authorList>
    </citation>
    <scope>NUCLEOTIDE SEQUENCE [LARGE SCALE GENOMIC DNA]</scope>
    <source>
        <strain evidence="1">NSCAC1</strain>
    </source>
</reference>
<name>A0A7G1QAR2_9GAMM</name>
<evidence type="ECO:0000313" key="2">
    <source>
        <dbReference type="Proteomes" id="UP000516072"/>
    </source>
</evidence>
<dbReference type="EMBL" id="LR778175">
    <property type="protein sequence ID" value="CAB1276216.1"/>
    <property type="molecule type" value="Genomic_DNA"/>
</dbReference>
<evidence type="ECO:0000313" key="1">
    <source>
        <dbReference type="EMBL" id="CAB1276216.1"/>
    </source>
</evidence>
<keyword evidence="2" id="KW-1185">Reference proteome</keyword>
<dbReference type="KEGG" id="ntg:NSCAC_1057"/>
<dbReference type="Proteomes" id="UP000516072">
    <property type="component" value="Chromosome"/>
</dbReference>
<accession>A0A7G1QAR2</accession>
<organism evidence="1 2">
    <name type="scientific">Candidatus Nitrosacidococcus tergens</name>
    <dbReference type="NCBI Taxonomy" id="553981"/>
    <lineage>
        <taxon>Bacteria</taxon>
        <taxon>Pseudomonadati</taxon>
        <taxon>Pseudomonadota</taxon>
        <taxon>Gammaproteobacteria</taxon>
        <taxon>Chromatiales</taxon>
        <taxon>Chromatiaceae</taxon>
        <taxon>Candidatus Nitrosacidococcus</taxon>
    </lineage>
</organism>
<protein>
    <submittedName>
        <fullName evidence="1">Uncharacterized protein</fullName>
    </submittedName>
</protein>